<comment type="caution">
    <text evidence="8">The sequence shown here is derived from an EMBL/GenBank/DDBJ whole genome shotgun (WGS) entry which is preliminary data.</text>
</comment>
<evidence type="ECO:0000256" key="5">
    <source>
        <dbReference type="ARBA" id="ARBA00023163"/>
    </source>
</evidence>
<evidence type="ECO:0000256" key="4">
    <source>
        <dbReference type="ARBA" id="ARBA00023015"/>
    </source>
</evidence>
<evidence type="ECO:0000256" key="1">
    <source>
        <dbReference type="ARBA" id="ARBA00022723"/>
    </source>
</evidence>
<feature type="domain" description="GATA-type" evidence="7">
    <location>
        <begin position="146"/>
        <end position="178"/>
    </location>
</feature>
<evidence type="ECO:0000256" key="2">
    <source>
        <dbReference type="ARBA" id="ARBA00022771"/>
    </source>
</evidence>
<evidence type="ECO:0000256" key="3">
    <source>
        <dbReference type="ARBA" id="ARBA00022833"/>
    </source>
</evidence>
<dbReference type="SMART" id="SM00401">
    <property type="entry name" value="ZnF_GATA"/>
    <property type="match status" value="1"/>
</dbReference>
<dbReference type="PROSITE" id="PS50114">
    <property type="entry name" value="GATA_ZN_FINGER_2"/>
    <property type="match status" value="1"/>
</dbReference>
<accession>A0A0A2V407</accession>
<keyword evidence="2 6" id="KW-0863">Zinc-finger</keyword>
<dbReference type="AlphaFoldDB" id="A0A0A2V407"/>
<protein>
    <submittedName>
        <fullName evidence="8">GATA zinc finger domain-containing protein 10</fullName>
    </submittedName>
</protein>
<dbReference type="GO" id="GO:0008270">
    <property type="term" value="F:zinc ion binding"/>
    <property type="evidence" value="ECO:0007669"/>
    <property type="project" value="UniProtKB-KW"/>
</dbReference>
<organism evidence="8 9">
    <name type="scientific">Beauveria bassiana D1-5</name>
    <dbReference type="NCBI Taxonomy" id="1245745"/>
    <lineage>
        <taxon>Eukaryota</taxon>
        <taxon>Fungi</taxon>
        <taxon>Dikarya</taxon>
        <taxon>Ascomycota</taxon>
        <taxon>Pezizomycotina</taxon>
        <taxon>Sordariomycetes</taxon>
        <taxon>Hypocreomycetidae</taxon>
        <taxon>Hypocreales</taxon>
        <taxon>Cordycipitaceae</taxon>
        <taxon>Beauveria</taxon>
    </lineage>
</organism>
<evidence type="ECO:0000313" key="8">
    <source>
        <dbReference type="EMBL" id="KGQ02536.1"/>
    </source>
</evidence>
<evidence type="ECO:0000313" key="9">
    <source>
        <dbReference type="Proteomes" id="UP000030106"/>
    </source>
</evidence>
<dbReference type="STRING" id="1245745.A0A0A2V407"/>
<dbReference type="InterPro" id="IPR000679">
    <property type="entry name" value="Znf_GATA"/>
</dbReference>
<keyword evidence="3" id="KW-0862">Zinc</keyword>
<evidence type="ECO:0000259" key="7">
    <source>
        <dbReference type="PROSITE" id="PS50114"/>
    </source>
</evidence>
<keyword evidence="5" id="KW-0804">Transcription</keyword>
<dbReference type="PANTHER" id="PTHR47172">
    <property type="entry name" value="OS01G0976800 PROTEIN"/>
    <property type="match status" value="1"/>
</dbReference>
<dbReference type="GO" id="GO:0043565">
    <property type="term" value="F:sequence-specific DNA binding"/>
    <property type="evidence" value="ECO:0007669"/>
    <property type="project" value="InterPro"/>
</dbReference>
<evidence type="ECO:0000256" key="6">
    <source>
        <dbReference type="PROSITE-ProRule" id="PRU00094"/>
    </source>
</evidence>
<dbReference type="Gene3D" id="3.30.50.10">
    <property type="entry name" value="Erythroid Transcription Factor GATA-1, subunit A"/>
    <property type="match status" value="1"/>
</dbReference>
<dbReference type="InterPro" id="IPR013088">
    <property type="entry name" value="Znf_NHR/GATA"/>
</dbReference>
<keyword evidence="4" id="KW-0805">Transcription regulation</keyword>
<reference evidence="8 9" key="1">
    <citation type="submission" date="2012-10" db="EMBL/GenBank/DDBJ databases">
        <title>Genome sequencing and analysis of entomopathogenic fungi Beauveria bassiana D1-5.</title>
        <authorList>
            <person name="Li Q."/>
            <person name="Wang L."/>
            <person name="Zhang Z."/>
            <person name="Wang Q."/>
            <person name="Ren J."/>
            <person name="Wang M."/>
            <person name="Xu W."/>
            <person name="Wang J."/>
            <person name="Lu Y."/>
            <person name="Du Q."/>
            <person name="Sun Z."/>
        </authorList>
    </citation>
    <scope>NUCLEOTIDE SEQUENCE [LARGE SCALE GENOMIC DNA]</scope>
    <source>
        <strain evidence="8 9">D1-5</strain>
    </source>
</reference>
<dbReference type="GO" id="GO:0006355">
    <property type="term" value="P:regulation of DNA-templated transcription"/>
    <property type="evidence" value="ECO:0007669"/>
    <property type="project" value="InterPro"/>
</dbReference>
<dbReference type="PANTHER" id="PTHR47172:SF24">
    <property type="entry name" value="GATA ZINC FINGER DOMAIN-CONTAINING PROTEIN 14-RELATED"/>
    <property type="match status" value="1"/>
</dbReference>
<dbReference type="HOGENOM" id="CLU_1283045_0_0_1"/>
<proteinExistence type="predicted"/>
<keyword evidence="1" id="KW-0479">Metal-binding</keyword>
<dbReference type="CDD" id="cd00202">
    <property type="entry name" value="ZnF_GATA"/>
    <property type="match status" value="1"/>
</dbReference>
<name>A0A0A2V407_BEABA</name>
<sequence length="199" mass="21893">MAAVHHRDPSEAFCLPPISEILGDVIALPLLSPQPTSGDLPPPLAPSCRPPFGGHPDQSCSTNRAPEVVGVRRPVGDAPNPTGRLSPRMYEQIIYRTRAVMNFVDVLYHGQRSPSEYKLNEAIADAKFVAEQLHDYFISCCGRRRAPLGGRCHSCDITHSAEWRRGPDGVHTLCNACGQKYAKLERKRNLQGVGRTDNT</sequence>
<dbReference type="EMBL" id="ANFO01001479">
    <property type="protein sequence ID" value="KGQ02536.1"/>
    <property type="molecule type" value="Genomic_DNA"/>
</dbReference>
<gene>
    <name evidence="8" type="ORF">BBAD15_g12254</name>
</gene>
<dbReference type="PROSITE" id="PS00344">
    <property type="entry name" value="GATA_ZN_FINGER_1"/>
    <property type="match status" value="1"/>
</dbReference>
<dbReference type="Pfam" id="PF00320">
    <property type="entry name" value="GATA"/>
    <property type="match status" value="1"/>
</dbReference>
<dbReference type="Proteomes" id="UP000030106">
    <property type="component" value="Unassembled WGS sequence"/>
</dbReference>
<dbReference type="SUPFAM" id="SSF57716">
    <property type="entry name" value="Glucocorticoid receptor-like (DNA-binding domain)"/>
    <property type="match status" value="1"/>
</dbReference>